<dbReference type="GO" id="GO:0006298">
    <property type="term" value="P:mismatch repair"/>
    <property type="evidence" value="ECO:0007669"/>
    <property type="project" value="TreeGrafter"/>
</dbReference>
<dbReference type="FunFam" id="1.10.340.30:FF:000002">
    <property type="entry name" value="Adenine DNA glycosylase"/>
    <property type="match status" value="1"/>
</dbReference>
<dbReference type="InterPro" id="IPR044298">
    <property type="entry name" value="MIG/MutY"/>
</dbReference>
<keyword evidence="9" id="KW-0227">DNA damage</keyword>
<keyword evidence="7" id="KW-0004">4Fe-4S</keyword>
<name>A0A1V0HKY9_9ENTR</name>
<keyword evidence="13" id="KW-0234">DNA repair</keyword>
<keyword evidence="8" id="KW-0479">Metal-binding</keyword>
<dbReference type="SMART" id="SM00478">
    <property type="entry name" value="ENDO3c"/>
    <property type="match status" value="1"/>
</dbReference>
<reference evidence="16 17" key="1">
    <citation type="submission" date="2015-10" db="EMBL/GenBank/DDBJ databases">
        <title>Survey of human and primate louse endosymbionts.</title>
        <authorList>
            <person name="Boyd B.M."/>
        </authorList>
    </citation>
    <scope>NUCLEOTIDE SEQUENCE [LARGE SCALE GENOMIC DNA]</scope>
    <source>
        <strain evidence="16 17">PTSK</strain>
    </source>
</reference>
<proteinExistence type="inferred from homology"/>
<gene>
    <name evidence="16" type="ORF">AOQ87_02460</name>
</gene>
<dbReference type="Pfam" id="PF00730">
    <property type="entry name" value="HhH-GPD"/>
    <property type="match status" value="1"/>
</dbReference>
<keyword evidence="10" id="KW-0378">Hydrolase</keyword>
<dbReference type="SUPFAM" id="SSF48150">
    <property type="entry name" value="DNA-glycosylase"/>
    <property type="match status" value="1"/>
</dbReference>
<dbReference type="RefSeq" id="WP_080626671.1">
    <property type="nucleotide sequence ID" value="NZ_CP012839.1"/>
</dbReference>
<dbReference type="GO" id="GO:0006284">
    <property type="term" value="P:base-excision repair"/>
    <property type="evidence" value="ECO:0007669"/>
    <property type="project" value="InterPro"/>
</dbReference>
<feature type="domain" description="HhH-GPD" evidence="15">
    <location>
        <begin position="42"/>
        <end position="192"/>
    </location>
</feature>
<evidence type="ECO:0000256" key="10">
    <source>
        <dbReference type="ARBA" id="ARBA00022801"/>
    </source>
</evidence>
<dbReference type="InterPro" id="IPR023170">
    <property type="entry name" value="HhH_base_excis_C"/>
</dbReference>
<evidence type="ECO:0000256" key="9">
    <source>
        <dbReference type="ARBA" id="ARBA00022763"/>
    </source>
</evidence>
<dbReference type="CDD" id="cd00056">
    <property type="entry name" value="ENDO3c"/>
    <property type="match status" value="1"/>
</dbReference>
<dbReference type="STRING" id="428411.AOQ87_02460"/>
<comment type="cofactor">
    <cofactor evidence="2">
        <name>[4Fe-4S] cluster</name>
        <dbReference type="ChEBI" id="CHEBI:49883"/>
    </cofactor>
</comment>
<dbReference type="InterPro" id="IPR005760">
    <property type="entry name" value="A/G_AdeGlyc_MutY"/>
</dbReference>
<evidence type="ECO:0000256" key="13">
    <source>
        <dbReference type="ARBA" id="ARBA00023204"/>
    </source>
</evidence>
<protein>
    <recommendedName>
        <fullName evidence="6">Adenine DNA glycosylase</fullName>
        <ecNumber evidence="5">3.2.2.31</ecNumber>
    </recommendedName>
</protein>
<evidence type="ECO:0000256" key="2">
    <source>
        <dbReference type="ARBA" id="ARBA00001966"/>
    </source>
</evidence>
<dbReference type="GO" id="GO:0034039">
    <property type="term" value="F:8-oxo-7,8-dihydroguanine DNA N-glycosylase activity"/>
    <property type="evidence" value="ECO:0007669"/>
    <property type="project" value="TreeGrafter"/>
</dbReference>
<dbReference type="NCBIfam" id="TIGR01084">
    <property type="entry name" value="mutY"/>
    <property type="match status" value="1"/>
</dbReference>
<keyword evidence="12" id="KW-0411">Iron-sulfur</keyword>
<evidence type="ECO:0000256" key="4">
    <source>
        <dbReference type="ARBA" id="ARBA00008343"/>
    </source>
</evidence>
<evidence type="ECO:0000256" key="12">
    <source>
        <dbReference type="ARBA" id="ARBA00023014"/>
    </source>
</evidence>
<dbReference type="GO" id="GO:0032357">
    <property type="term" value="F:oxidized purine DNA binding"/>
    <property type="evidence" value="ECO:0007669"/>
    <property type="project" value="TreeGrafter"/>
</dbReference>
<evidence type="ECO:0000256" key="6">
    <source>
        <dbReference type="ARBA" id="ARBA00022023"/>
    </source>
</evidence>
<dbReference type="AlphaFoldDB" id="A0A1V0HKY9"/>
<dbReference type="Gene3D" id="1.10.340.30">
    <property type="entry name" value="Hypothetical protein, domain 2"/>
    <property type="match status" value="1"/>
</dbReference>
<evidence type="ECO:0000256" key="7">
    <source>
        <dbReference type="ARBA" id="ARBA00022485"/>
    </source>
</evidence>
<comment type="function">
    <text evidence="3">Adenine glycosylase active on G-A mispairs. MutY also corrects error-prone DNA synthesis past GO lesions which are due to the oxidatively damaged form of guanine: 7,8-dihydro-8-oxoguanine (8-oxo-dGTP).</text>
</comment>
<dbReference type="GO" id="GO:0051539">
    <property type="term" value="F:4 iron, 4 sulfur cluster binding"/>
    <property type="evidence" value="ECO:0007669"/>
    <property type="project" value="UniProtKB-KW"/>
</dbReference>
<dbReference type="GO" id="GO:0046872">
    <property type="term" value="F:metal ion binding"/>
    <property type="evidence" value="ECO:0007669"/>
    <property type="project" value="UniProtKB-KW"/>
</dbReference>
<evidence type="ECO:0000256" key="3">
    <source>
        <dbReference type="ARBA" id="ARBA00002933"/>
    </source>
</evidence>
<dbReference type="GO" id="GO:0035485">
    <property type="term" value="F:adenine/guanine mispair binding"/>
    <property type="evidence" value="ECO:0007669"/>
    <property type="project" value="TreeGrafter"/>
</dbReference>
<evidence type="ECO:0000256" key="5">
    <source>
        <dbReference type="ARBA" id="ARBA00012045"/>
    </source>
</evidence>
<evidence type="ECO:0000259" key="15">
    <source>
        <dbReference type="SMART" id="SM00478"/>
    </source>
</evidence>
<dbReference type="Proteomes" id="UP000242793">
    <property type="component" value="Chromosome"/>
</dbReference>
<evidence type="ECO:0000256" key="1">
    <source>
        <dbReference type="ARBA" id="ARBA00000843"/>
    </source>
</evidence>
<evidence type="ECO:0000313" key="16">
    <source>
        <dbReference type="EMBL" id="ARC53486.1"/>
    </source>
</evidence>
<dbReference type="GO" id="GO:0000701">
    <property type="term" value="F:purine-specific mismatch base pair DNA N-glycosylase activity"/>
    <property type="evidence" value="ECO:0007669"/>
    <property type="project" value="UniProtKB-EC"/>
</dbReference>
<dbReference type="InterPro" id="IPR011257">
    <property type="entry name" value="DNA_glycosylase"/>
</dbReference>
<organism evidence="16 17">
    <name type="scientific">Candidatus Riesia pediculischaeffi</name>
    <dbReference type="NCBI Taxonomy" id="428411"/>
    <lineage>
        <taxon>Bacteria</taxon>
        <taxon>Pseudomonadati</taxon>
        <taxon>Pseudomonadota</taxon>
        <taxon>Gammaproteobacteria</taxon>
        <taxon>Enterobacterales</taxon>
        <taxon>Enterobacteriaceae</taxon>
        <taxon>Candidatus Riesia</taxon>
    </lineage>
</organism>
<keyword evidence="11" id="KW-0408">Iron</keyword>
<evidence type="ECO:0000256" key="11">
    <source>
        <dbReference type="ARBA" id="ARBA00023004"/>
    </source>
</evidence>
<dbReference type="EC" id="3.2.2.31" evidence="5"/>
<dbReference type="Gene3D" id="1.10.1670.10">
    <property type="entry name" value="Helix-hairpin-Helix base-excision DNA repair enzymes (C-terminal)"/>
    <property type="match status" value="1"/>
</dbReference>
<keyword evidence="17" id="KW-1185">Reference proteome</keyword>
<dbReference type="KEGG" id="rped:AOQ87_02460"/>
<keyword evidence="14" id="KW-0326">Glycosidase</keyword>
<dbReference type="EMBL" id="CP012839">
    <property type="protein sequence ID" value="ARC53486.1"/>
    <property type="molecule type" value="Genomic_DNA"/>
</dbReference>
<dbReference type="PANTHER" id="PTHR42944">
    <property type="entry name" value="ADENINE DNA GLYCOSYLASE"/>
    <property type="match status" value="1"/>
</dbReference>
<evidence type="ECO:0000256" key="14">
    <source>
        <dbReference type="ARBA" id="ARBA00023295"/>
    </source>
</evidence>
<dbReference type="InterPro" id="IPR003265">
    <property type="entry name" value="HhH-GPD_domain"/>
</dbReference>
<comment type="similarity">
    <text evidence="4">Belongs to the Nth/MutY family.</text>
</comment>
<accession>A0A1V0HKY9</accession>
<sequence length="355" mass="41622">MKYKDKKVFSEKIIDWYLSIERRSLPWNQDKSIYKVWVSEIMLQRTRASSVIPYFNRFIRRFPDVQSIADSSVDEVLYYWSGLGYYARARNMYKTAKEIVRRFNGTFPTNFKQINTFPGIGRSTAGAILSISKDLPFPVLDSNVKRVLIRFLGLQDVPTRESEDKLWCTVSNLVPKTNSGKFNQAMMELGSEICLPLKKPICNRCPLVDECISSYSNNSSKKLSPSLSKKNKFKNRNIWFLILRRMNFFFLKRVSYGRLWKGLYIFPKFSSIDLLKQFLTEKKLYDSVNEIIELNAISHCFSNVRLKIFPIQLDIKNLEGFSNFMEDDEIWYDGSHQKIGIPKPVHLLMRQIGHF</sequence>
<comment type="catalytic activity">
    <reaction evidence="1">
        <text>Hydrolyzes free adenine bases from 7,8-dihydro-8-oxoguanine:adenine mismatched double-stranded DNA, leaving an apurinic site.</text>
        <dbReference type="EC" id="3.2.2.31"/>
    </reaction>
</comment>
<evidence type="ECO:0000313" key="17">
    <source>
        <dbReference type="Proteomes" id="UP000242793"/>
    </source>
</evidence>
<evidence type="ECO:0000256" key="8">
    <source>
        <dbReference type="ARBA" id="ARBA00022723"/>
    </source>
</evidence>
<dbReference type="PANTHER" id="PTHR42944:SF1">
    <property type="entry name" value="ADENINE DNA GLYCOSYLASE"/>
    <property type="match status" value="1"/>
</dbReference>